<keyword evidence="2" id="KW-1185">Reference proteome</keyword>
<dbReference type="EMBL" id="KV417558">
    <property type="protein sequence ID" value="KZP20030.1"/>
    <property type="molecule type" value="Genomic_DNA"/>
</dbReference>
<sequence length="337" mass="36529">MNLCIWTSFLPVYLRRSRPEAPQPSASPFACLPIELVHAIISHAAHSSPSAAFHLSLVSRAVRKWVEPVLYAAVVINLGSTSNAGIPRDPYAFLQKDPAFLSAHVRSLTLTAAPGPPASEQKNTPFPLALPSPAHLSRTLPNLTALHLPASALHSPSDSFLRSPELTLAPRELTIRGDPGYAAFHWEMRLLATVEHLVFWDNCPRHLMGAVPGLTHFACAWTPPPASIGAANAANAVARDQLPLLRTILDLPRMRVLVVHVRGELLAAKELQRLAAEMHIADPRVVFVSGSRPGDFMGRSGGGEGYGGEGYEWVWAEEALKRGTRFVDACALAKMEL</sequence>
<protein>
    <recommendedName>
        <fullName evidence="3">F-box domain-containing protein</fullName>
    </recommendedName>
</protein>
<dbReference type="Proteomes" id="UP000076532">
    <property type="component" value="Unassembled WGS sequence"/>
</dbReference>
<evidence type="ECO:0000313" key="1">
    <source>
        <dbReference type="EMBL" id="KZP20030.1"/>
    </source>
</evidence>
<dbReference type="OrthoDB" id="3145912at2759"/>
<gene>
    <name evidence="1" type="ORF">FIBSPDRAFT_546542</name>
</gene>
<accession>A0A166INY4</accession>
<organism evidence="1 2">
    <name type="scientific">Athelia psychrophila</name>
    <dbReference type="NCBI Taxonomy" id="1759441"/>
    <lineage>
        <taxon>Eukaryota</taxon>
        <taxon>Fungi</taxon>
        <taxon>Dikarya</taxon>
        <taxon>Basidiomycota</taxon>
        <taxon>Agaricomycotina</taxon>
        <taxon>Agaricomycetes</taxon>
        <taxon>Agaricomycetidae</taxon>
        <taxon>Atheliales</taxon>
        <taxon>Atheliaceae</taxon>
        <taxon>Athelia</taxon>
    </lineage>
</organism>
<evidence type="ECO:0000313" key="2">
    <source>
        <dbReference type="Proteomes" id="UP000076532"/>
    </source>
</evidence>
<name>A0A166INY4_9AGAM</name>
<dbReference type="AlphaFoldDB" id="A0A166INY4"/>
<proteinExistence type="predicted"/>
<evidence type="ECO:0008006" key="3">
    <source>
        <dbReference type="Google" id="ProtNLM"/>
    </source>
</evidence>
<reference evidence="1 2" key="1">
    <citation type="journal article" date="2016" name="Mol. Biol. Evol.">
        <title>Comparative Genomics of Early-Diverging Mushroom-Forming Fungi Provides Insights into the Origins of Lignocellulose Decay Capabilities.</title>
        <authorList>
            <person name="Nagy L.G."/>
            <person name="Riley R."/>
            <person name="Tritt A."/>
            <person name="Adam C."/>
            <person name="Daum C."/>
            <person name="Floudas D."/>
            <person name="Sun H."/>
            <person name="Yadav J.S."/>
            <person name="Pangilinan J."/>
            <person name="Larsson K.H."/>
            <person name="Matsuura K."/>
            <person name="Barry K."/>
            <person name="Labutti K."/>
            <person name="Kuo R."/>
            <person name="Ohm R.A."/>
            <person name="Bhattacharya S.S."/>
            <person name="Shirouzu T."/>
            <person name="Yoshinaga Y."/>
            <person name="Martin F.M."/>
            <person name="Grigoriev I.V."/>
            <person name="Hibbett D.S."/>
        </authorList>
    </citation>
    <scope>NUCLEOTIDE SEQUENCE [LARGE SCALE GENOMIC DNA]</scope>
    <source>
        <strain evidence="1 2">CBS 109695</strain>
    </source>
</reference>